<feature type="compositionally biased region" description="Polar residues" evidence="6">
    <location>
        <begin position="101"/>
        <end position="111"/>
    </location>
</feature>
<dbReference type="GO" id="GO:0016887">
    <property type="term" value="F:ATP hydrolysis activity"/>
    <property type="evidence" value="ECO:0007669"/>
    <property type="project" value="InterPro"/>
</dbReference>
<dbReference type="CDD" id="cd00009">
    <property type="entry name" value="AAA"/>
    <property type="match status" value="1"/>
</dbReference>
<dbReference type="SMART" id="SM01086">
    <property type="entry name" value="ClpB_D2-small"/>
    <property type="match status" value="1"/>
</dbReference>
<dbReference type="Gene3D" id="3.40.50.300">
    <property type="entry name" value="P-loop containing nucleotide triphosphate hydrolases"/>
    <property type="match status" value="2"/>
</dbReference>
<dbReference type="GO" id="GO:0005524">
    <property type="term" value="F:ATP binding"/>
    <property type="evidence" value="ECO:0007669"/>
    <property type="project" value="UniProtKB-KW"/>
</dbReference>
<dbReference type="GO" id="GO:0034605">
    <property type="term" value="P:cellular response to heat"/>
    <property type="evidence" value="ECO:0007669"/>
    <property type="project" value="TreeGrafter"/>
</dbReference>
<gene>
    <name evidence="8" type="ORF">UR68_C0011G0012</name>
</gene>
<dbReference type="PANTHER" id="PTHR11638:SF18">
    <property type="entry name" value="HEAT SHOCK PROTEIN 104"/>
    <property type="match status" value="1"/>
</dbReference>
<keyword evidence="4" id="KW-0143">Chaperone</keyword>
<dbReference type="InterPro" id="IPR004176">
    <property type="entry name" value="Clp_R_N"/>
</dbReference>
<dbReference type="Pfam" id="PF07724">
    <property type="entry name" value="AAA_2"/>
    <property type="match status" value="1"/>
</dbReference>
<evidence type="ECO:0000256" key="3">
    <source>
        <dbReference type="ARBA" id="ARBA00022840"/>
    </source>
</evidence>
<feature type="region of interest" description="Disordered" evidence="6">
    <location>
        <begin position="14"/>
        <end position="125"/>
    </location>
</feature>
<dbReference type="Gene3D" id="1.10.1780.10">
    <property type="entry name" value="Clp, N-terminal domain"/>
    <property type="match status" value="1"/>
</dbReference>
<feature type="compositionally biased region" description="Polar residues" evidence="6">
    <location>
        <begin position="14"/>
        <end position="48"/>
    </location>
</feature>
<dbReference type="FunFam" id="3.40.50.300:FF:000025">
    <property type="entry name" value="ATP-dependent Clp protease subunit"/>
    <property type="match status" value="1"/>
</dbReference>
<name>A0A0G0F0G5_9BACT</name>
<dbReference type="Pfam" id="PF10431">
    <property type="entry name" value="ClpB_D2-small"/>
    <property type="match status" value="1"/>
</dbReference>
<dbReference type="Pfam" id="PF00004">
    <property type="entry name" value="AAA"/>
    <property type="match status" value="1"/>
</dbReference>
<comment type="caution">
    <text evidence="8">The sequence shown here is derived from an EMBL/GenBank/DDBJ whole genome shotgun (WGS) entry which is preliminary data.</text>
</comment>
<evidence type="ECO:0000256" key="5">
    <source>
        <dbReference type="PROSITE-ProRule" id="PRU01251"/>
    </source>
</evidence>
<dbReference type="AlphaFoldDB" id="A0A0G0F0G5"/>
<keyword evidence="2" id="KW-0547">Nucleotide-binding</keyword>
<dbReference type="Pfam" id="PF17871">
    <property type="entry name" value="AAA_lid_9"/>
    <property type="match status" value="1"/>
</dbReference>
<feature type="compositionally biased region" description="Basic and acidic residues" evidence="6">
    <location>
        <begin position="77"/>
        <end position="100"/>
    </location>
</feature>
<dbReference type="Proteomes" id="UP000034457">
    <property type="component" value="Unassembled WGS sequence"/>
</dbReference>
<dbReference type="PROSITE" id="PS51903">
    <property type="entry name" value="CLP_R"/>
    <property type="match status" value="1"/>
</dbReference>
<feature type="compositionally biased region" description="Polar residues" evidence="6">
    <location>
        <begin position="57"/>
        <end position="75"/>
    </location>
</feature>
<evidence type="ECO:0000259" key="7">
    <source>
        <dbReference type="PROSITE" id="PS51903"/>
    </source>
</evidence>
<dbReference type="InterPro" id="IPR019489">
    <property type="entry name" value="Clp_ATPase_C"/>
</dbReference>
<dbReference type="PROSITE" id="PS00870">
    <property type="entry name" value="CLPAB_1"/>
    <property type="match status" value="1"/>
</dbReference>
<reference evidence="8 9" key="1">
    <citation type="journal article" date="2015" name="Nature">
        <title>rRNA introns, odd ribosomes, and small enigmatic genomes across a large radiation of phyla.</title>
        <authorList>
            <person name="Brown C.T."/>
            <person name="Hug L.A."/>
            <person name="Thomas B.C."/>
            <person name="Sharon I."/>
            <person name="Castelle C.J."/>
            <person name="Singh A."/>
            <person name="Wilkins M.J."/>
            <person name="Williams K.H."/>
            <person name="Banfield J.F."/>
        </authorList>
    </citation>
    <scope>NUCLEOTIDE SEQUENCE [LARGE SCALE GENOMIC DNA]</scope>
</reference>
<dbReference type="InterPro" id="IPR001270">
    <property type="entry name" value="ClpA/B"/>
</dbReference>
<dbReference type="PANTHER" id="PTHR11638">
    <property type="entry name" value="ATP-DEPENDENT CLP PROTEASE"/>
    <property type="match status" value="1"/>
</dbReference>
<dbReference type="SUPFAM" id="SSF52540">
    <property type="entry name" value="P-loop containing nucleoside triphosphate hydrolases"/>
    <property type="match status" value="2"/>
</dbReference>
<dbReference type="SUPFAM" id="SSF81923">
    <property type="entry name" value="Double Clp-N motif"/>
    <property type="match status" value="1"/>
</dbReference>
<accession>A0A0G0F0G5</accession>
<evidence type="ECO:0000313" key="9">
    <source>
        <dbReference type="Proteomes" id="UP000034457"/>
    </source>
</evidence>
<protein>
    <submittedName>
        <fullName evidence="8">Putative ATPase with chaperone activity</fullName>
    </submittedName>
</protein>
<dbReference type="Pfam" id="PF02861">
    <property type="entry name" value="Clp_N"/>
    <property type="match status" value="1"/>
</dbReference>
<evidence type="ECO:0000256" key="2">
    <source>
        <dbReference type="ARBA" id="ARBA00022741"/>
    </source>
</evidence>
<dbReference type="SMART" id="SM00382">
    <property type="entry name" value="AAA"/>
    <property type="match status" value="2"/>
</dbReference>
<keyword evidence="3" id="KW-0067">ATP-binding</keyword>
<dbReference type="Gene3D" id="1.10.8.60">
    <property type="match status" value="2"/>
</dbReference>
<sequence length="957" mass="106404">MKIMSDFFDFIKKGNQNTTPNNGQVTAPTPGVINTNPPSPVQPQNIPTQAPRVIEPKTNQPASGQSQTPASQGEQSAKVDSKDKNVDKSQDLKTDTKKTETVNGTKTNRQTVGKPGNLSPSNGLDLMTHLTQRSNRVFMTATTKARELGSDLVDSEHILHGLVSDSEIYNFFTELKIQPQLIEQELTNIYKRNPTPQLKPPTPSPRVKRILDGSLVAARKLGFEFISPEHLLLSLYEEGEGAGARVLAKLGLKKEELNKKITGKKEGLTEDQKAAEKKKQALEQYTIDLTAKASQGLLDPVVERSQVIERVIHILSRRTKNNPSLVGEAGVGKTAIVEGLAEKIVAKEVPEPLLNKRILQLDLMSILAGASHRGEFEERMKDLIEEVKASQGQIILFIDEIHNIVGAGSSGEGSLDASNFLKPALARGEIQLIGATTLTEYRKYVEKDPALERRFQPVLVPEPTEEAAIKMLGAIKDKYEAFHRVKIPADVVEAAVKLSKRYVGDRFLPDKAVDLIDEAASAIKSRITNSKVDEMISDLKTKKDEYNLKKSQTTTSVTPEIIRDIVSRWTGIPVSKISTSEVERLAHLEDIIHKRLINQEIAVSAVSQAVRRGRAGLKSAGRPIGSFVFLGPTGVGKTELAKTLADVLFGSEELMVRFDMTEYMEKHEVAKLLGAPPGYVGYEEGGKLTEAVRRKPYSVVLFDEIEKAHPDIFNILLQILDDGRLTDNRGHVVSFKNTVVICTSNIGTKLIQEEMIKNQIKAQKSKIKTTDQKSKTGESKTEKVEKPKDSFIEIKEKVMAELLKFFKPELVNRFDEVTVFEPLKYEHIAEIVKLQLKALTKMLEDQEMGLFYSDEVIEAVVQSGFDPIYGARPLKRAIQKLMENPISNLIINGKAKAGDVVRVRLDKDNFVFDVEKTEMVKVNLKKYHCPKCGNDFENEVVKNSTTFCPKCLNTKFT</sequence>
<dbReference type="InterPro" id="IPR003959">
    <property type="entry name" value="ATPase_AAA_core"/>
</dbReference>
<dbReference type="InterPro" id="IPR041546">
    <property type="entry name" value="ClpA/ClpB_AAA_lid"/>
</dbReference>
<dbReference type="EMBL" id="LBQC01000011">
    <property type="protein sequence ID" value="KKP72877.1"/>
    <property type="molecule type" value="Genomic_DNA"/>
</dbReference>
<dbReference type="GO" id="GO:0005737">
    <property type="term" value="C:cytoplasm"/>
    <property type="evidence" value="ECO:0007669"/>
    <property type="project" value="TreeGrafter"/>
</dbReference>
<dbReference type="STRING" id="1618478.UR68_C0011G0012"/>
<dbReference type="PRINTS" id="PR00300">
    <property type="entry name" value="CLPPROTEASEA"/>
</dbReference>
<keyword evidence="1 5" id="KW-0677">Repeat</keyword>
<dbReference type="CDD" id="cd19499">
    <property type="entry name" value="RecA-like_ClpB_Hsp104-like"/>
    <property type="match status" value="1"/>
</dbReference>
<proteinExistence type="predicted"/>
<evidence type="ECO:0000256" key="1">
    <source>
        <dbReference type="ARBA" id="ARBA00022737"/>
    </source>
</evidence>
<dbReference type="InterPro" id="IPR003593">
    <property type="entry name" value="AAA+_ATPase"/>
</dbReference>
<evidence type="ECO:0000313" key="8">
    <source>
        <dbReference type="EMBL" id="KKP72877.1"/>
    </source>
</evidence>
<organism evidence="8 9">
    <name type="scientific">Candidatus Roizmanbacteria bacterium GW2011_GWA2_35_19</name>
    <dbReference type="NCBI Taxonomy" id="1618478"/>
    <lineage>
        <taxon>Bacteria</taxon>
        <taxon>Candidatus Roizmaniibacteriota</taxon>
    </lineage>
</organism>
<evidence type="ECO:0000256" key="4">
    <source>
        <dbReference type="ARBA" id="ARBA00023186"/>
    </source>
</evidence>
<dbReference type="InterPro" id="IPR050130">
    <property type="entry name" value="ClpA_ClpB"/>
</dbReference>
<feature type="domain" description="Clp R" evidence="7">
    <location>
        <begin position="127"/>
        <end position="267"/>
    </location>
</feature>
<evidence type="ECO:0000256" key="6">
    <source>
        <dbReference type="SAM" id="MobiDB-lite"/>
    </source>
</evidence>
<dbReference type="InterPro" id="IPR027417">
    <property type="entry name" value="P-loop_NTPase"/>
</dbReference>
<dbReference type="InterPro" id="IPR018368">
    <property type="entry name" value="ClpA/B_CS1"/>
</dbReference>
<dbReference type="PATRIC" id="fig|1618478.3.peg.459"/>
<dbReference type="FunFam" id="3.40.50.300:FF:000010">
    <property type="entry name" value="Chaperone clpB 1, putative"/>
    <property type="match status" value="1"/>
</dbReference>
<dbReference type="InterPro" id="IPR036628">
    <property type="entry name" value="Clp_N_dom_sf"/>
</dbReference>